<dbReference type="InterPro" id="IPR036597">
    <property type="entry name" value="Fido-like_dom_sf"/>
</dbReference>
<accession>A0A9Q9PC14</accession>
<gene>
    <name evidence="9" type="ORF">OE229_17565</name>
</gene>
<keyword evidence="4" id="KW-0067">ATP-binding</keyword>
<evidence type="ECO:0000256" key="5">
    <source>
        <dbReference type="ARBA" id="ARBA00034531"/>
    </source>
</evidence>
<dbReference type="PANTHER" id="PTHR39560:SF1">
    <property type="entry name" value="PROTEIN ADENYLYLTRANSFERASE FIC-RELATED"/>
    <property type="match status" value="1"/>
</dbReference>
<evidence type="ECO:0000256" key="6">
    <source>
        <dbReference type="ARBA" id="ARBA00047939"/>
    </source>
</evidence>
<dbReference type="Proteomes" id="UP001062223">
    <property type="component" value="Plasmid unnamed"/>
</dbReference>
<keyword evidence="1" id="KW-0808">Transferase</keyword>
<keyword evidence="9" id="KW-0614">Plasmid</keyword>
<evidence type="ECO:0000256" key="4">
    <source>
        <dbReference type="ARBA" id="ARBA00022840"/>
    </source>
</evidence>
<name>A0A9Q9PC14_9MICO</name>
<evidence type="ECO:0000313" key="10">
    <source>
        <dbReference type="Proteomes" id="UP001062223"/>
    </source>
</evidence>
<comment type="catalytic activity">
    <reaction evidence="6">
        <text>L-threonyl-[protein] + ATP = 3-O-(5'-adenylyl)-L-threonyl-[protein] + diphosphate</text>
        <dbReference type="Rhea" id="RHEA:54292"/>
        <dbReference type="Rhea" id="RHEA-COMP:11060"/>
        <dbReference type="Rhea" id="RHEA-COMP:13847"/>
        <dbReference type="ChEBI" id="CHEBI:30013"/>
        <dbReference type="ChEBI" id="CHEBI:30616"/>
        <dbReference type="ChEBI" id="CHEBI:33019"/>
        <dbReference type="ChEBI" id="CHEBI:138113"/>
        <dbReference type="EC" id="2.7.7.108"/>
    </reaction>
</comment>
<dbReference type="AlphaFoldDB" id="A0A9Q9PC14"/>
<dbReference type="EC" id="2.7.7.108" evidence="5"/>
<dbReference type="GO" id="GO:0005524">
    <property type="term" value="F:ATP binding"/>
    <property type="evidence" value="ECO:0007669"/>
    <property type="project" value="UniProtKB-KW"/>
</dbReference>
<dbReference type="GO" id="GO:0070733">
    <property type="term" value="F:AMPylase activity"/>
    <property type="evidence" value="ECO:0007669"/>
    <property type="project" value="UniProtKB-EC"/>
</dbReference>
<dbReference type="KEGG" id="cpoi:OE229_17565"/>
<protein>
    <recommendedName>
        <fullName evidence="5">protein adenylyltransferase</fullName>
        <ecNumber evidence="5">2.7.7.108</ecNumber>
    </recommendedName>
</protein>
<dbReference type="Pfam" id="PF02661">
    <property type="entry name" value="Fic"/>
    <property type="match status" value="1"/>
</dbReference>
<geneLocation type="plasmid" evidence="9 10">
    <name>unnamed</name>
</geneLocation>
<keyword evidence="2" id="KW-0548">Nucleotidyltransferase</keyword>
<feature type="domain" description="Fido" evidence="8">
    <location>
        <begin position="51"/>
        <end position="195"/>
    </location>
</feature>
<sequence length="229" mass="26458">MNAHDPYIDPDTGILRNLVGARTQAELDRAEADLTAVRAIELIDRPLAPTGDLDELRGIHRALFQDVYDWAGEIRTIDMRKNVDGAELFLPQFQIERAAGFAAGELRADNMLRGLSRDRFVDRLAYHYDQFNYIHPAREGNGRTGRLFWDRISRDAGYTLDWRDVAGRENDHASRTASEQGDLTPLRSMFDRIAVPLERGNDERTARFDRLAIHRRPREHDDRELDFDR</sequence>
<comment type="catalytic activity">
    <reaction evidence="7">
        <text>L-tyrosyl-[protein] + ATP = O-(5'-adenylyl)-L-tyrosyl-[protein] + diphosphate</text>
        <dbReference type="Rhea" id="RHEA:54288"/>
        <dbReference type="Rhea" id="RHEA-COMP:10136"/>
        <dbReference type="Rhea" id="RHEA-COMP:13846"/>
        <dbReference type="ChEBI" id="CHEBI:30616"/>
        <dbReference type="ChEBI" id="CHEBI:33019"/>
        <dbReference type="ChEBI" id="CHEBI:46858"/>
        <dbReference type="ChEBI" id="CHEBI:83624"/>
        <dbReference type="EC" id="2.7.7.108"/>
    </reaction>
</comment>
<dbReference type="RefSeq" id="WP_259581492.1">
    <property type="nucleotide sequence ID" value="NZ_CP104936.1"/>
</dbReference>
<dbReference type="GeneID" id="99625323"/>
<evidence type="ECO:0000256" key="1">
    <source>
        <dbReference type="ARBA" id="ARBA00022679"/>
    </source>
</evidence>
<organism evidence="9 10">
    <name type="scientific">Curtobacterium poinsettiae</name>
    <dbReference type="NCBI Taxonomy" id="159612"/>
    <lineage>
        <taxon>Bacteria</taxon>
        <taxon>Bacillati</taxon>
        <taxon>Actinomycetota</taxon>
        <taxon>Actinomycetes</taxon>
        <taxon>Micrococcales</taxon>
        <taxon>Microbacteriaceae</taxon>
        <taxon>Curtobacterium</taxon>
    </lineage>
</organism>
<evidence type="ECO:0000256" key="7">
    <source>
        <dbReference type="ARBA" id="ARBA00048696"/>
    </source>
</evidence>
<reference evidence="9" key="1">
    <citation type="submission" date="2022-09" db="EMBL/GenBank/DDBJ databases">
        <title>Taxonomy of Curtobacterium flaccumfaciens.</title>
        <authorList>
            <person name="Osdaghi E."/>
            <person name="Taghavi S.M."/>
            <person name="Hamidizade M."/>
            <person name="Abachi H."/>
            <person name="Fazliarab A."/>
            <person name="Baeyen S."/>
            <person name="Portier P."/>
            <person name="Van Vaerenbergh J."/>
            <person name="Jacques M.-A."/>
        </authorList>
    </citation>
    <scope>NUCLEOTIDE SEQUENCE</scope>
    <source>
        <strain evidence="9">AGQB46</strain>
        <plasmid evidence="9">unnamed</plasmid>
    </source>
</reference>
<dbReference type="SUPFAM" id="SSF140931">
    <property type="entry name" value="Fic-like"/>
    <property type="match status" value="1"/>
</dbReference>
<keyword evidence="3" id="KW-0547">Nucleotide-binding</keyword>
<proteinExistence type="predicted"/>
<dbReference type="Gene3D" id="1.10.3290.10">
    <property type="entry name" value="Fido-like domain"/>
    <property type="match status" value="1"/>
</dbReference>
<dbReference type="PROSITE" id="PS51459">
    <property type="entry name" value="FIDO"/>
    <property type="match status" value="1"/>
</dbReference>
<evidence type="ECO:0000259" key="8">
    <source>
        <dbReference type="PROSITE" id="PS51459"/>
    </source>
</evidence>
<evidence type="ECO:0000256" key="3">
    <source>
        <dbReference type="ARBA" id="ARBA00022741"/>
    </source>
</evidence>
<dbReference type="EMBL" id="CP106880">
    <property type="protein sequence ID" value="UYC82743.1"/>
    <property type="molecule type" value="Genomic_DNA"/>
</dbReference>
<evidence type="ECO:0000313" key="9">
    <source>
        <dbReference type="EMBL" id="UYC82743.1"/>
    </source>
</evidence>
<dbReference type="InterPro" id="IPR003812">
    <property type="entry name" value="Fido"/>
</dbReference>
<evidence type="ECO:0000256" key="2">
    <source>
        <dbReference type="ARBA" id="ARBA00022695"/>
    </source>
</evidence>
<dbReference type="GO" id="GO:0051302">
    <property type="term" value="P:regulation of cell division"/>
    <property type="evidence" value="ECO:0007669"/>
    <property type="project" value="TreeGrafter"/>
</dbReference>
<dbReference type="PANTHER" id="PTHR39560">
    <property type="entry name" value="PROTEIN ADENYLYLTRANSFERASE FIC-RELATED"/>
    <property type="match status" value="1"/>
</dbReference>